<evidence type="ECO:0000256" key="3">
    <source>
        <dbReference type="ARBA" id="ARBA00011984"/>
    </source>
</evidence>
<proteinExistence type="predicted"/>
<evidence type="ECO:0000256" key="2">
    <source>
        <dbReference type="ARBA" id="ARBA00004245"/>
    </source>
</evidence>
<evidence type="ECO:0000256" key="5">
    <source>
        <dbReference type="ARBA" id="ARBA00022741"/>
    </source>
</evidence>
<keyword evidence="4" id="KW-0479">Metal-binding</keyword>
<feature type="region of interest" description="Disordered" evidence="10">
    <location>
        <begin position="74"/>
        <end position="95"/>
    </location>
</feature>
<gene>
    <name evidence="11" type="ORF">CL6EHI_114800</name>
</gene>
<keyword evidence="9" id="KW-0206">Cytoskeleton</keyword>
<feature type="compositionally biased region" description="Basic and acidic residues" evidence="10">
    <location>
        <begin position="74"/>
        <end position="92"/>
    </location>
</feature>
<name>A0A175JV39_ENTHI</name>
<dbReference type="SUPFAM" id="SSF52540">
    <property type="entry name" value="P-loop containing nucleoside triphosphate hydrolases"/>
    <property type="match status" value="1"/>
</dbReference>
<dbReference type="eggNOG" id="KOG0393">
    <property type="taxonomic scope" value="Eukaryota"/>
</dbReference>
<dbReference type="VEuPathDB" id="AmoebaDB:EHI7A_042370"/>
<dbReference type="GO" id="GO:0003925">
    <property type="term" value="F:G protein activity"/>
    <property type="evidence" value="ECO:0007669"/>
    <property type="project" value="UniProtKB-EC"/>
</dbReference>
<dbReference type="AlphaFoldDB" id="A0A175JV39"/>
<reference evidence="11 12" key="1">
    <citation type="submission" date="2016-05" db="EMBL/GenBank/DDBJ databases">
        <title>First whole genome sequencing of Entamoeba histolytica HM1:IMSS-clone-6.</title>
        <authorList>
            <person name="Mukherjee Avik.K."/>
            <person name="Izumyama S."/>
            <person name="Nakada-Tsukui K."/>
            <person name="Nozaki T."/>
        </authorList>
    </citation>
    <scope>NUCLEOTIDE SEQUENCE [LARGE SCALE GENOMIC DNA]</scope>
    <source>
        <strain evidence="11 12">HM1:IMSS clone 6</strain>
    </source>
</reference>
<evidence type="ECO:0000256" key="4">
    <source>
        <dbReference type="ARBA" id="ARBA00022723"/>
    </source>
</evidence>
<keyword evidence="7" id="KW-0460">Magnesium</keyword>
<organism evidence="11 12">
    <name type="scientific">Entamoeba histolytica</name>
    <dbReference type="NCBI Taxonomy" id="5759"/>
    <lineage>
        <taxon>Eukaryota</taxon>
        <taxon>Amoebozoa</taxon>
        <taxon>Evosea</taxon>
        <taxon>Archamoebae</taxon>
        <taxon>Mastigamoebida</taxon>
        <taxon>Entamoebidae</taxon>
        <taxon>Entamoeba</taxon>
    </lineage>
</organism>
<dbReference type="EMBL" id="BDEQ01000001">
    <property type="protein sequence ID" value="GAT97611.1"/>
    <property type="molecule type" value="Genomic_DNA"/>
</dbReference>
<comment type="caution">
    <text evidence="11">The sequence shown here is derived from an EMBL/GenBank/DDBJ whole genome shotgun (WGS) entry which is preliminary data.</text>
</comment>
<evidence type="ECO:0000256" key="9">
    <source>
        <dbReference type="ARBA" id="ARBA00023212"/>
    </source>
</evidence>
<keyword evidence="8" id="KW-0342">GTP-binding</keyword>
<dbReference type="GO" id="GO:0007264">
    <property type="term" value="P:small GTPase-mediated signal transduction"/>
    <property type="evidence" value="ECO:0007669"/>
    <property type="project" value="InterPro"/>
</dbReference>
<dbReference type="VEuPathDB" id="AmoebaDB:EHI_114800"/>
<dbReference type="PANTHER" id="PTHR24072">
    <property type="entry name" value="RHO FAMILY GTPASE"/>
    <property type="match status" value="1"/>
</dbReference>
<keyword evidence="5" id="KW-0547">Nucleotide-binding</keyword>
<keyword evidence="6" id="KW-0378">Hydrolase</keyword>
<dbReference type="FunFam" id="3.40.50.300:FF:003092">
    <property type="entry name" value="GTP-binding protein, Ras family protein"/>
    <property type="match status" value="1"/>
</dbReference>
<dbReference type="Gene3D" id="3.40.50.300">
    <property type="entry name" value="P-loop containing nucleotide triphosphate hydrolases"/>
    <property type="match status" value="1"/>
</dbReference>
<sequence>MQYNPSYNQLQKENLKLKDIIFQSKKRLFQLVNLIRIDCGELSCKINEQSQLNEFINEIERLYLYCKSHLQKKESSQDEETHTNKEDKHSYSIKELSGLNEEQNKQIIKMNLKGPQLHEQMLQRRKKSLTYHEQISKKDNLLKRCIFVGDDDSDKTNIIRTFIQQQFPSNPHILLEDVQCIDIHSRCGIVKITITDAFSSKGHEYLRKIIYSSGNIFVICFSLIHPQTFSNVVQYWIPEIKKYRPELPLILCASHCGEQHEVIPFELIESTIKCNFIDKYVECNSTTGKGISELFTLVGDLLADNQIISGCIKFKLQIFCHLVVILLFV</sequence>
<dbReference type="InterPro" id="IPR027417">
    <property type="entry name" value="P-loop_NTPase"/>
</dbReference>
<dbReference type="Proteomes" id="UP000078387">
    <property type="component" value="Unassembled WGS sequence"/>
</dbReference>
<evidence type="ECO:0000256" key="6">
    <source>
        <dbReference type="ARBA" id="ARBA00022801"/>
    </source>
</evidence>
<dbReference type="PROSITE" id="PS51419">
    <property type="entry name" value="RAB"/>
    <property type="match status" value="1"/>
</dbReference>
<dbReference type="SMART" id="SM00174">
    <property type="entry name" value="RHO"/>
    <property type="match status" value="1"/>
</dbReference>
<comment type="subcellular location">
    <subcellularLocation>
        <location evidence="2">Cytoplasm</location>
        <location evidence="2">Cytoskeleton</location>
    </subcellularLocation>
</comment>
<evidence type="ECO:0000256" key="7">
    <source>
        <dbReference type="ARBA" id="ARBA00022842"/>
    </source>
</evidence>
<dbReference type="InterPro" id="IPR003578">
    <property type="entry name" value="Small_GTPase_Rho"/>
</dbReference>
<dbReference type="Pfam" id="PF00071">
    <property type="entry name" value="Ras"/>
    <property type="match status" value="1"/>
</dbReference>
<evidence type="ECO:0000256" key="1">
    <source>
        <dbReference type="ARBA" id="ARBA00001946"/>
    </source>
</evidence>
<dbReference type="EC" id="3.6.5.2" evidence="3"/>
<dbReference type="GO" id="GO:0005525">
    <property type="term" value="F:GTP binding"/>
    <property type="evidence" value="ECO:0007669"/>
    <property type="project" value="UniProtKB-KW"/>
</dbReference>
<evidence type="ECO:0000256" key="10">
    <source>
        <dbReference type="SAM" id="MobiDB-lite"/>
    </source>
</evidence>
<dbReference type="VEuPathDB" id="AmoebaDB:EHI5A_042470"/>
<protein>
    <recommendedName>
        <fullName evidence="3">small monomeric GTPase</fullName>
        <ecNumber evidence="3">3.6.5.2</ecNumber>
    </recommendedName>
</protein>
<evidence type="ECO:0000256" key="8">
    <source>
        <dbReference type="ARBA" id="ARBA00023134"/>
    </source>
</evidence>
<dbReference type="VEuPathDB" id="AmoebaDB:EHI8A_048630"/>
<evidence type="ECO:0000313" key="11">
    <source>
        <dbReference type="EMBL" id="GAT97611.1"/>
    </source>
</evidence>
<keyword evidence="9" id="KW-0963">Cytoplasm</keyword>
<dbReference type="GO" id="GO:0046872">
    <property type="term" value="F:metal ion binding"/>
    <property type="evidence" value="ECO:0007669"/>
    <property type="project" value="UniProtKB-KW"/>
</dbReference>
<dbReference type="VEuPathDB" id="AmoebaDB:KM1_095550"/>
<accession>A0A175JV39</accession>
<comment type="cofactor">
    <cofactor evidence="1">
        <name>Mg(2+)</name>
        <dbReference type="ChEBI" id="CHEBI:18420"/>
    </cofactor>
</comment>
<evidence type="ECO:0000313" key="12">
    <source>
        <dbReference type="Proteomes" id="UP000078387"/>
    </source>
</evidence>
<dbReference type="InterPro" id="IPR001806">
    <property type="entry name" value="Small_GTPase"/>
</dbReference>
<dbReference type="GO" id="GO:0005856">
    <property type="term" value="C:cytoskeleton"/>
    <property type="evidence" value="ECO:0007669"/>
    <property type="project" value="UniProtKB-SubCell"/>
</dbReference>